<reference evidence="1" key="1">
    <citation type="submission" date="2022-08" db="EMBL/GenBank/DDBJ databases">
        <title>Genome Sequence of Fusarium decemcellulare.</title>
        <authorList>
            <person name="Buettner E."/>
        </authorList>
    </citation>
    <scope>NUCLEOTIDE SEQUENCE</scope>
    <source>
        <strain evidence="1">Babe19</strain>
    </source>
</reference>
<evidence type="ECO:0000313" key="2">
    <source>
        <dbReference type="Proteomes" id="UP001148629"/>
    </source>
</evidence>
<keyword evidence="2" id="KW-1185">Reference proteome</keyword>
<proteinExistence type="predicted"/>
<evidence type="ECO:0000313" key="1">
    <source>
        <dbReference type="EMBL" id="KAJ3520427.1"/>
    </source>
</evidence>
<comment type="caution">
    <text evidence="1">The sequence shown here is derived from an EMBL/GenBank/DDBJ whole genome shotgun (WGS) entry which is preliminary data.</text>
</comment>
<dbReference type="Proteomes" id="UP001148629">
    <property type="component" value="Unassembled WGS sequence"/>
</dbReference>
<protein>
    <submittedName>
        <fullName evidence="1">Uncharacterized protein</fullName>
    </submittedName>
</protein>
<gene>
    <name evidence="1" type="ORF">NM208_g13710</name>
</gene>
<organism evidence="1 2">
    <name type="scientific">Fusarium decemcellulare</name>
    <dbReference type="NCBI Taxonomy" id="57161"/>
    <lineage>
        <taxon>Eukaryota</taxon>
        <taxon>Fungi</taxon>
        <taxon>Dikarya</taxon>
        <taxon>Ascomycota</taxon>
        <taxon>Pezizomycotina</taxon>
        <taxon>Sordariomycetes</taxon>
        <taxon>Hypocreomycetidae</taxon>
        <taxon>Hypocreales</taxon>
        <taxon>Nectriaceae</taxon>
        <taxon>Fusarium</taxon>
        <taxon>Fusarium decemcellulare species complex</taxon>
    </lineage>
</organism>
<dbReference type="EMBL" id="JANRMS010002900">
    <property type="protein sequence ID" value="KAJ3520427.1"/>
    <property type="molecule type" value="Genomic_DNA"/>
</dbReference>
<sequence length="205" mass="23706">MARQRKEKSVKGIKLEHPDRSAPGKGTLVDFAKQRNLFEEADRRQRQLDNNEVALSPGAERFLETVLWTATLATVHFTFDVLVQRQYGMEVLWHQIVTRTLTAWLVFVALFYVLHPHYANPTFIPFLPKQYQERVRQAIFFVMSVTSGCYLIHISNNYGYLAVMKRAPPVGCLWLWAVVEMDLLWAVPSLLIAIGYAWKNGYGFK</sequence>
<name>A0ACC1RKP2_9HYPO</name>
<accession>A0ACC1RKP2</accession>